<sequence>MKKILFPALLLLFLACQGPSPEKEVEQAPPPKEQAEPSPSKEEAAPSKSLSLNAYKSGEQETKVLSENGWPSKEGETVVWTTAEQSVVIRYQTEFQPGGISELLHFQLQDEAGQPLGPPLLLYIGEYSDRDAPSSIIRSQAQLNLSSAGLVYEFQSYEENLDTEEKTILQERNSHFLFGGKEGFQEKK</sequence>
<dbReference type="Proteomes" id="UP000007519">
    <property type="component" value="Chromosome"/>
</dbReference>
<accession>H6L6X7</accession>
<evidence type="ECO:0000313" key="3">
    <source>
        <dbReference type="Proteomes" id="UP000007519"/>
    </source>
</evidence>
<feature type="compositionally biased region" description="Basic and acidic residues" evidence="1">
    <location>
        <begin position="33"/>
        <end position="45"/>
    </location>
</feature>
<feature type="region of interest" description="Disordered" evidence="1">
    <location>
        <begin position="20"/>
        <end position="70"/>
    </location>
</feature>
<reference evidence="2 3" key="1">
    <citation type="journal article" date="2012" name="Stand. Genomic Sci.">
        <title>Complete genome sequencing and analysis of Saprospira grandis str. Lewin, a predatory marine bacterium.</title>
        <authorList>
            <person name="Saw J.H."/>
            <person name="Yuryev A."/>
            <person name="Kanbe M."/>
            <person name="Hou S."/>
            <person name="Young A.G."/>
            <person name="Aizawa S."/>
            <person name="Alam M."/>
        </authorList>
    </citation>
    <scope>NUCLEOTIDE SEQUENCE [LARGE SCALE GENOMIC DNA]</scope>
    <source>
        <strain evidence="2 3">Lewin</strain>
    </source>
</reference>
<dbReference type="STRING" id="984262.SGRA_3686"/>
<gene>
    <name evidence="2" type="ordered locus">SGRA_3686</name>
</gene>
<dbReference type="RefSeq" id="WP_015693997.1">
    <property type="nucleotide sequence ID" value="NC_016940.1"/>
</dbReference>
<protein>
    <recommendedName>
        <fullName evidence="4">Lipoprotein</fullName>
    </recommendedName>
</protein>
<dbReference type="EMBL" id="CP002831">
    <property type="protein sequence ID" value="AFC26407.1"/>
    <property type="molecule type" value="Genomic_DNA"/>
</dbReference>
<dbReference type="KEGG" id="sgn:SGRA_3686"/>
<evidence type="ECO:0000313" key="2">
    <source>
        <dbReference type="EMBL" id="AFC26407.1"/>
    </source>
</evidence>
<dbReference type="PROSITE" id="PS51257">
    <property type="entry name" value="PROKAR_LIPOPROTEIN"/>
    <property type="match status" value="1"/>
</dbReference>
<name>H6L6X7_SAPGL</name>
<dbReference type="OrthoDB" id="9825429at2"/>
<proteinExistence type="predicted"/>
<evidence type="ECO:0000256" key="1">
    <source>
        <dbReference type="SAM" id="MobiDB-lite"/>
    </source>
</evidence>
<organism evidence="2 3">
    <name type="scientific">Saprospira grandis (strain Lewin)</name>
    <dbReference type="NCBI Taxonomy" id="984262"/>
    <lineage>
        <taxon>Bacteria</taxon>
        <taxon>Pseudomonadati</taxon>
        <taxon>Bacteroidota</taxon>
        <taxon>Saprospiria</taxon>
        <taxon>Saprospirales</taxon>
        <taxon>Saprospiraceae</taxon>
        <taxon>Saprospira</taxon>
    </lineage>
</organism>
<dbReference type="AlphaFoldDB" id="H6L6X7"/>
<keyword evidence="3" id="KW-1185">Reference proteome</keyword>
<dbReference type="HOGENOM" id="CLU_1440137_0_0_10"/>
<evidence type="ECO:0008006" key="4">
    <source>
        <dbReference type="Google" id="ProtNLM"/>
    </source>
</evidence>